<feature type="domain" description="Glycosyl hydrolase family 32 N-terminal" evidence="4">
    <location>
        <begin position="50"/>
        <end position="355"/>
    </location>
</feature>
<evidence type="ECO:0000256" key="1">
    <source>
        <dbReference type="ARBA" id="ARBA00022801"/>
    </source>
</evidence>
<sequence>MKLRTKPVMRTKTLAPRLKMYIKTATFLLCVFLGSVSSCCVNGRYYPRYHLSPPHGWMNDPNGFCYFKGEYHMFYQYNPMSSLEAGIAHWGHAKSKDLCHWKHLDLAIYPDQWYDQTGVFSGSALVENDVMYLYYTGNVNLTDEMPFEGQFQALGISTDGVHVEKYKDNPIMYTPNHQPHIRDPKVWEHDGSYYMVLGNAYDDYTKGQIVMYESSDKINWQEVTILYKSNGSFGYMWECPDLFEIDGKFVLLFSPQGVKSVGDMYQNLYQAGYIVGEFDYDTHSFTILTEFRELDHGHDFYATQTMKDPSGRRIVVAWASTWEYAYPERADGWAGMLTLPRTLTLTKDLRLIQTPIREIDQVFRRRLYSGKASAGKTVALPDKAGKVELKWDTPRNIKVVIESQNECQNVVISYDHEDGTITLDRGGDDAIRRTHWDPRGHLKWTIFIDASSIELSCGDGEVWFTSRFFPEGVVSVRLGEDTCVDKFTVHSIRRTTPDPEAHCRCESEE</sequence>
<dbReference type="GO" id="GO:0005975">
    <property type="term" value="P:carbohydrate metabolic process"/>
    <property type="evidence" value="ECO:0007669"/>
    <property type="project" value="InterPro"/>
</dbReference>
<comment type="catalytic activity">
    <reaction evidence="3">
        <text>Hydrolysis of terminal non-reducing beta-D-fructofuranoside residues in beta-D-fructofuranosides.</text>
        <dbReference type="EC" id="3.2.1.26"/>
    </reaction>
</comment>
<evidence type="ECO:0000256" key="3">
    <source>
        <dbReference type="RuleBase" id="RU362110"/>
    </source>
</evidence>
<evidence type="ECO:0000256" key="2">
    <source>
        <dbReference type="ARBA" id="ARBA00023295"/>
    </source>
</evidence>
<comment type="caution">
    <text evidence="6">The sequence shown here is derived from an EMBL/GenBank/DDBJ whole genome shotgun (WGS) entry which is preliminary data.</text>
</comment>
<name>A0A922CV52_MANSE</name>
<dbReference type="EC" id="3.2.1.26" evidence="3"/>
<keyword evidence="1 3" id="KW-0378">Hydrolase</keyword>
<dbReference type="SMART" id="SM00640">
    <property type="entry name" value="Glyco_32"/>
    <property type="match status" value="1"/>
</dbReference>
<dbReference type="InterPro" id="IPR013148">
    <property type="entry name" value="Glyco_hydro_32_N"/>
</dbReference>
<proteinExistence type="inferred from homology"/>
<dbReference type="PANTHER" id="PTHR43101:SF1">
    <property type="entry name" value="BETA-FRUCTOSIDASE"/>
    <property type="match status" value="1"/>
</dbReference>
<dbReference type="InterPro" id="IPR006232">
    <property type="entry name" value="Suc6P_hydrolase"/>
</dbReference>
<dbReference type="EMBL" id="JH668626">
    <property type="protein sequence ID" value="KAG6459547.1"/>
    <property type="molecule type" value="Genomic_DNA"/>
</dbReference>
<keyword evidence="2 3" id="KW-0326">Glycosidase</keyword>
<dbReference type="Pfam" id="PF00251">
    <property type="entry name" value="Glyco_hydro_32N"/>
    <property type="match status" value="1"/>
</dbReference>
<dbReference type="InterPro" id="IPR051214">
    <property type="entry name" value="GH32_Enzymes"/>
</dbReference>
<dbReference type="InterPro" id="IPR018053">
    <property type="entry name" value="Glyco_hydro_32_AS"/>
</dbReference>
<dbReference type="InterPro" id="IPR001362">
    <property type="entry name" value="Glyco_hydro_32"/>
</dbReference>
<dbReference type="Pfam" id="PF08244">
    <property type="entry name" value="Glyco_hydro_32C"/>
    <property type="match status" value="1"/>
</dbReference>
<evidence type="ECO:0000313" key="7">
    <source>
        <dbReference type="Proteomes" id="UP000791440"/>
    </source>
</evidence>
<evidence type="ECO:0000259" key="5">
    <source>
        <dbReference type="Pfam" id="PF08244"/>
    </source>
</evidence>
<organism evidence="6 7">
    <name type="scientific">Manduca sexta</name>
    <name type="common">Tobacco hawkmoth</name>
    <name type="synonym">Tobacco hornworm</name>
    <dbReference type="NCBI Taxonomy" id="7130"/>
    <lineage>
        <taxon>Eukaryota</taxon>
        <taxon>Metazoa</taxon>
        <taxon>Ecdysozoa</taxon>
        <taxon>Arthropoda</taxon>
        <taxon>Hexapoda</taxon>
        <taxon>Insecta</taxon>
        <taxon>Pterygota</taxon>
        <taxon>Neoptera</taxon>
        <taxon>Endopterygota</taxon>
        <taxon>Lepidoptera</taxon>
        <taxon>Glossata</taxon>
        <taxon>Ditrysia</taxon>
        <taxon>Bombycoidea</taxon>
        <taxon>Sphingidae</taxon>
        <taxon>Sphinginae</taxon>
        <taxon>Sphingini</taxon>
        <taxon>Manduca</taxon>
    </lineage>
</organism>
<dbReference type="Proteomes" id="UP000791440">
    <property type="component" value="Unassembled WGS sequence"/>
</dbReference>
<dbReference type="AlphaFoldDB" id="A0A922CV52"/>
<dbReference type="GO" id="GO:0004564">
    <property type="term" value="F:beta-fructofuranosidase activity"/>
    <property type="evidence" value="ECO:0007669"/>
    <property type="project" value="UniProtKB-EC"/>
</dbReference>
<evidence type="ECO:0000313" key="6">
    <source>
        <dbReference type="EMBL" id="KAG6459547.1"/>
    </source>
</evidence>
<dbReference type="PANTHER" id="PTHR43101">
    <property type="entry name" value="BETA-FRUCTOSIDASE"/>
    <property type="match status" value="1"/>
</dbReference>
<reference evidence="6" key="2">
    <citation type="submission" date="2020-12" db="EMBL/GenBank/DDBJ databases">
        <authorList>
            <person name="Kanost M."/>
        </authorList>
    </citation>
    <scope>NUCLEOTIDE SEQUENCE</scope>
</reference>
<keyword evidence="7" id="KW-1185">Reference proteome</keyword>
<protein>
    <recommendedName>
        <fullName evidence="3">Sucrose-6-phosphate hydrolase</fullName>
        <ecNumber evidence="3">3.2.1.26</ecNumber>
    </recommendedName>
</protein>
<feature type="domain" description="Glycosyl hydrolase family 32 C-terminal" evidence="5">
    <location>
        <begin position="387"/>
        <end position="472"/>
    </location>
</feature>
<dbReference type="InterPro" id="IPR013189">
    <property type="entry name" value="Glyco_hydro_32_C"/>
</dbReference>
<gene>
    <name evidence="6" type="ORF">O3G_MSEX011442</name>
</gene>
<dbReference type="GO" id="GO:0005737">
    <property type="term" value="C:cytoplasm"/>
    <property type="evidence" value="ECO:0007669"/>
    <property type="project" value="InterPro"/>
</dbReference>
<comment type="similarity">
    <text evidence="3">Belongs to the glycosyl hydrolase 32 family.</text>
</comment>
<dbReference type="NCBIfam" id="TIGR01322">
    <property type="entry name" value="scrB_fam"/>
    <property type="match status" value="1"/>
</dbReference>
<dbReference type="CDD" id="cd18623">
    <property type="entry name" value="GH32_ScrB-like"/>
    <property type="match status" value="1"/>
</dbReference>
<accession>A0A922CV52</accession>
<reference evidence="6" key="1">
    <citation type="journal article" date="2016" name="Insect Biochem. Mol. Biol.">
        <title>Multifaceted biological insights from a draft genome sequence of the tobacco hornworm moth, Manduca sexta.</title>
        <authorList>
            <person name="Kanost M.R."/>
            <person name="Arrese E.L."/>
            <person name="Cao X."/>
            <person name="Chen Y.R."/>
            <person name="Chellapilla S."/>
            <person name="Goldsmith M.R."/>
            <person name="Grosse-Wilde E."/>
            <person name="Heckel D.G."/>
            <person name="Herndon N."/>
            <person name="Jiang H."/>
            <person name="Papanicolaou A."/>
            <person name="Qu J."/>
            <person name="Soulages J.L."/>
            <person name="Vogel H."/>
            <person name="Walters J."/>
            <person name="Waterhouse R.M."/>
            <person name="Ahn S.J."/>
            <person name="Almeida F.C."/>
            <person name="An C."/>
            <person name="Aqrawi P."/>
            <person name="Bretschneider A."/>
            <person name="Bryant W.B."/>
            <person name="Bucks S."/>
            <person name="Chao H."/>
            <person name="Chevignon G."/>
            <person name="Christen J.M."/>
            <person name="Clarke D.F."/>
            <person name="Dittmer N.T."/>
            <person name="Ferguson L.C.F."/>
            <person name="Garavelou S."/>
            <person name="Gordon K.H.J."/>
            <person name="Gunaratna R.T."/>
            <person name="Han Y."/>
            <person name="Hauser F."/>
            <person name="He Y."/>
            <person name="Heidel-Fischer H."/>
            <person name="Hirsh A."/>
            <person name="Hu Y."/>
            <person name="Jiang H."/>
            <person name="Kalra D."/>
            <person name="Klinner C."/>
            <person name="Konig C."/>
            <person name="Kovar C."/>
            <person name="Kroll A.R."/>
            <person name="Kuwar S.S."/>
            <person name="Lee S.L."/>
            <person name="Lehman R."/>
            <person name="Li K."/>
            <person name="Li Z."/>
            <person name="Liang H."/>
            <person name="Lovelace S."/>
            <person name="Lu Z."/>
            <person name="Mansfield J.H."/>
            <person name="McCulloch K.J."/>
            <person name="Mathew T."/>
            <person name="Morton B."/>
            <person name="Muzny D.M."/>
            <person name="Neunemann D."/>
            <person name="Ongeri F."/>
            <person name="Pauchet Y."/>
            <person name="Pu L.L."/>
            <person name="Pyrousis I."/>
            <person name="Rao X.J."/>
            <person name="Redding A."/>
            <person name="Roesel C."/>
            <person name="Sanchez-Gracia A."/>
            <person name="Schaack S."/>
            <person name="Shukla A."/>
            <person name="Tetreau G."/>
            <person name="Wang Y."/>
            <person name="Xiong G.H."/>
            <person name="Traut W."/>
            <person name="Walsh T.K."/>
            <person name="Worley K.C."/>
            <person name="Wu D."/>
            <person name="Wu W."/>
            <person name="Wu Y.Q."/>
            <person name="Zhang X."/>
            <person name="Zou Z."/>
            <person name="Zucker H."/>
            <person name="Briscoe A.D."/>
            <person name="Burmester T."/>
            <person name="Clem R.J."/>
            <person name="Feyereisen R."/>
            <person name="Grimmelikhuijzen C.J.P."/>
            <person name="Hamodrakas S.J."/>
            <person name="Hansson B.S."/>
            <person name="Huguet E."/>
            <person name="Jermiin L.S."/>
            <person name="Lan Q."/>
            <person name="Lehman H.K."/>
            <person name="Lorenzen M."/>
            <person name="Merzendorfer H."/>
            <person name="Michalopoulos I."/>
            <person name="Morton D.B."/>
            <person name="Muthukrishnan S."/>
            <person name="Oakeshott J.G."/>
            <person name="Palmer W."/>
            <person name="Park Y."/>
            <person name="Passarelli A.L."/>
            <person name="Rozas J."/>
            <person name="Schwartz L.M."/>
            <person name="Smith W."/>
            <person name="Southgate A."/>
            <person name="Vilcinskas A."/>
            <person name="Vogt R."/>
            <person name="Wang P."/>
            <person name="Werren J."/>
            <person name="Yu X.Q."/>
            <person name="Zhou J.J."/>
            <person name="Brown S.J."/>
            <person name="Scherer S.E."/>
            <person name="Richards S."/>
            <person name="Blissard G.W."/>
        </authorList>
    </citation>
    <scope>NUCLEOTIDE SEQUENCE</scope>
</reference>
<dbReference type="PROSITE" id="PS00609">
    <property type="entry name" value="GLYCOSYL_HYDROL_F32"/>
    <property type="match status" value="1"/>
</dbReference>
<evidence type="ECO:0000259" key="4">
    <source>
        <dbReference type="Pfam" id="PF00251"/>
    </source>
</evidence>